<evidence type="ECO:0000313" key="2">
    <source>
        <dbReference type="EMBL" id="OOZ34317.1"/>
    </source>
</evidence>
<evidence type="ECO:0000256" key="1">
    <source>
        <dbReference type="SAM" id="MobiDB-lite"/>
    </source>
</evidence>
<reference evidence="2 3" key="1">
    <citation type="submission" date="2016-11" db="EMBL/GenBank/DDBJ databases">
        <title>Mixed transmission modes and dynamic genome evolution in an obligate animal-bacterial symbiosis.</title>
        <authorList>
            <person name="Russell S.L."/>
            <person name="Corbett-Detig R.B."/>
            <person name="Cavanaugh C.M."/>
        </authorList>
    </citation>
    <scope>NUCLEOTIDE SEQUENCE [LARGE SCALE GENOMIC DNA]</scope>
    <source>
        <strain evidence="2">Se-Cadez</strain>
    </source>
</reference>
<dbReference type="AlphaFoldDB" id="A0A1T2KN71"/>
<gene>
    <name evidence="2" type="ORF">BOW51_12235</name>
</gene>
<dbReference type="EMBL" id="MPRJ01000114">
    <property type="protein sequence ID" value="OOZ34317.1"/>
    <property type="molecule type" value="Genomic_DNA"/>
</dbReference>
<accession>A0A1T2KN71</accession>
<organism evidence="2 3">
    <name type="scientific">Solemya velesiana gill symbiont</name>
    <dbReference type="NCBI Taxonomy" id="1918948"/>
    <lineage>
        <taxon>Bacteria</taxon>
        <taxon>Pseudomonadati</taxon>
        <taxon>Pseudomonadota</taxon>
        <taxon>Gammaproteobacteria</taxon>
        <taxon>sulfur-oxidizing symbionts</taxon>
    </lineage>
</organism>
<name>A0A1T2KN71_9GAMM</name>
<proteinExistence type="predicted"/>
<comment type="caution">
    <text evidence="2">The sequence shown here is derived from an EMBL/GenBank/DDBJ whole genome shotgun (WGS) entry which is preliminary data.</text>
</comment>
<evidence type="ECO:0000313" key="3">
    <source>
        <dbReference type="Proteomes" id="UP000190896"/>
    </source>
</evidence>
<sequence>MYLFSSTLFKTGGSAHDTFKRFKGAVVKYLGIEVFYLSFVFSDHRVAASVWAQKPFLLEYPDSHATCCLENASYLLTNALKKRNEKFFSEHFELLCDAQDGEQPVPAVPEESAAKIGLVEEQAPAIEGQFSDQAPDPLVEELLVTLREFCERNPDEISRLSQSVMRLMDPESQVDNAGKGTEIPPGKSEDKPRPTLFHPDCRECGNAKLQDMVSACQFAAQVGFLEG</sequence>
<dbReference type="RefSeq" id="WP_245832143.1">
    <property type="nucleotide sequence ID" value="NZ_MPRJ01000114.1"/>
</dbReference>
<protein>
    <submittedName>
        <fullName evidence="2">Uncharacterized protein</fullName>
    </submittedName>
</protein>
<feature type="compositionally biased region" description="Basic and acidic residues" evidence="1">
    <location>
        <begin position="187"/>
        <end position="196"/>
    </location>
</feature>
<feature type="region of interest" description="Disordered" evidence="1">
    <location>
        <begin position="171"/>
        <end position="196"/>
    </location>
</feature>
<keyword evidence="3" id="KW-1185">Reference proteome</keyword>
<dbReference type="Proteomes" id="UP000190896">
    <property type="component" value="Unassembled WGS sequence"/>
</dbReference>